<evidence type="ECO:0000313" key="2">
    <source>
        <dbReference type="Proteomes" id="UP000293162"/>
    </source>
</evidence>
<dbReference type="RefSeq" id="WP_130020295.1">
    <property type="nucleotide sequence ID" value="NZ_SEWF01000008.1"/>
</dbReference>
<dbReference type="Pfam" id="PF14054">
    <property type="entry name" value="DUF4249"/>
    <property type="match status" value="1"/>
</dbReference>
<reference evidence="1 2" key="1">
    <citation type="submission" date="2019-02" db="EMBL/GenBank/DDBJ databases">
        <title>Bacterial novel species Emticicia sp. 17J42-9 isolated from soil.</title>
        <authorList>
            <person name="Jung H.-Y."/>
        </authorList>
    </citation>
    <scope>NUCLEOTIDE SEQUENCE [LARGE SCALE GENOMIC DNA]</scope>
    <source>
        <strain evidence="1 2">17J42-9</strain>
    </source>
</reference>
<dbReference type="Proteomes" id="UP000293162">
    <property type="component" value="Unassembled WGS sequence"/>
</dbReference>
<organism evidence="1 2">
    <name type="scientific">Emticicia agri</name>
    <dbReference type="NCBI Taxonomy" id="2492393"/>
    <lineage>
        <taxon>Bacteria</taxon>
        <taxon>Pseudomonadati</taxon>
        <taxon>Bacteroidota</taxon>
        <taxon>Cytophagia</taxon>
        <taxon>Cytophagales</taxon>
        <taxon>Leadbetterellaceae</taxon>
        <taxon>Emticicia</taxon>
    </lineage>
</organism>
<dbReference type="AlphaFoldDB" id="A0A4Q5M211"/>
<comment type="caution">
    <text evidence="1">The sequence shown here is derived from an EMBL/GenBank/DDBJ whole genome shotgun (WGS) entry which is preliminary data.</text>
</comment>
<dbReference type="InterPro" id="IPR025345">
    <property type="entry name" value="DUF4249"/>
</dbReference>
<dbReference type="OrthoDB" id="1115009at2"/>
<name>A0A4Q5M211_9BACT</name>
<protein>
    <submittedName>
        <fullName evidence="1">DUF4249 domain-containing protein</fullName>
    </submittedName>
</protein>
<sequence>MKYIIHILFITITGSLISCESLVTNVPESRLPKGTEKVVLHAYISPQDTVIMVKLGTSRPLLGVQSNTGVSYTVVGTDTIYFTDRIIENAIVVLSNTRQQSIEIPYIKSEQTYILDARQFPIVAGETYTIKAETPIGNVEATCTVPEANTAITEYKLDTANQNVFNNQNLSFMINFSWKDIPAQTNYYSVKASITTKMLLEPTTANYEPDKIKRDLTYSAFWDEENRQAQYQTDINRDGALFSSPNGVIILGFNVVYLNDKVYRPIFAGEKSTIRLEVLNTDKNYYDYHRAVRINNRQDGNPFVEPVPIPTNIKNGLGCFAATNKSILTIVY</sequence>
<evidence type="ECO:0000313" key="1">
    <source>
        <dbReference type="EMBL" id="RYU96314.1"/>
    </source>
</evidence>
<dbReference type="PROSITE" id="PS51257">
    <property type="entry name" value="PROKAR_LIPOPROTEIN"/>
    <property type="match status" value="1"/>
</dbReference>
<proteinExistence type="predicted"/>
<dbReference type="EMBL" id="SEWF01000008">
    <property type="protein sequence ID" value="RYU96314.1"/>
    <property type="molecule type" value="Genomic_DNA"/>
</dbReference>
<accession>A0A4Q5M211</accession>
<gene>
    <name evidence="1" type="ORF">EWM59_07320</name>
</gene>
<keyword evidence="2" id="KW-1185">Reference proteome</keyword>